<evidence type="ECO:0000313" key="2">
    <source>
        <dbReference type="Proteomes" id="UP001595878"/>
    </source>
</evidence>
<sequence>MRKNLNEEIGSAYLTEFNQAEFYFDLLPLENSEYNFHFRYIKSGQIIDLYSINKLSFSGQIINFIQETKEVKTEYGYNAEPINYVFNKVKIADTSATKLGKYILKEKTNEIPTDSLVSKWNFNWLDCGAIKFKYKVADKISNQTYTCAQNQNDSIAYVVDIKNLKDMLSNDLELKSSFDNFTNELPKGASYIIDGWITMFKLSEKQLEWREKNKPMRDYLKTVKDTIDHYLEFELNRLIPNSAELDCFDDYRLTFNKNGRLKSMKVDMGLWERMFDKDYQKCRRILKKAFRKIKVDFIDPKYVFYRDLSFGGKEIYITDPTLY</sequence>
<reference evidence="2" key="1">
    <citation type="journal article" date="2019" name="Int. J. Syst. Evol. Microbiol.">
        <title>The Global Catalogue of Microorganisms (GCM) 10K type strain sequencing project: providing services to taxonomists for standard genome sequencing and annotation.</title>
        <authorList>
            <consortium name="The Broad Institute Genomics Platform"/>
            <consortium name="The Broad Institute Genome Sequencing Center for Infectious Disease"/>
            <person name="Wu L."/>
            <person name="Ma J."/>
        </authorList>
    </citation>
    <scope>NUCLEOTIDE SEQUENCE [LARGE SCALE GENOMIC DNA]</scope>
    <source>
        <strain evidence="2">CGMCC 4.7427</strain>
    </source>
</reference>
<protein>
    <submittedName>
        <fullName evidence="1">Uncharacterized protein</fullName>
    </submittedName>
</protein>
<dbReference type="Proteomes" id="UP001595878">
    <property type="component" value="Unassembled WGS sequence"/>
</dbReference>
<gene>
    <name evidence="1" type="ORF">ACFO5T_04480</name>
</gene>
<name>A0ABV9L6H3_9FLAO</name>
<accession>A0ABV9L6H3</accession>
<dbReference type="EMBL" id="JBHSHB010000008">
    <property type="protein sequence ID" value="MFC4689679.1"/>
    <property type="molecule type" value="Genomic_DNA"/>
</dbReference>
<keyword evidence="2" id="KW-1185">Reference proteome</keyword>
<comment type="caution">
    <text evidence="1">The sequence shown here is derived from an EMBL/GenBank/DDBJ whole genome shotgun (WGS) entry which is preliminary data.</text>
</comment>
<evidence type="ECO:0000313" key="1">
    <source>
        <dbReference type="EMBL" id="MFC4689679.1"/>
    </source>
</evidence>
<proteinExistence type="predicted"/>
<organism evidence="1 2">
    <name type="scientific">Dokdonia genika</name>
    <dbReference type="NCBI Taxonomy" id="308113"/>
    <lineage>
        <taxon>Bacteria</taxon>
        <taxon>Pseudomonadati</taxon>
        <taxon>Bacteroidota</taxon>
        <taxon>Flavobacteriia</taxon>
        <taxon>Flavobacteriales</taxon>
        <taxon>Flavobacteriaceae</taxon>
        <taxon>Dokdonia</taxon>
    </lineage>
</organism>